<keyword evidence="5" id="KW-1185">Reference proteome</keyword>
<feature type="compositionally biased region" description="Basic and acidic residues" evidence="1">
    <location>
        <begin position="372"/>
        <end position="387"/>
    </location>
</feature>
<feature type="region of interest" description="Disordered" evidence="1">
    <location>
        <begin position="191"/>
        <end position="213"/>
    </location>
</feature>
<keyword evidence="2" id="KW-0472">Membrane</keyword>
<evidence type="ECO:0000256" key="2">
    <source>
        <dbReference type="SAM" id="Phobius"/>
    </source>
</evidence>
<feature type="compositionally biased region" description="Low complexity" evidence="1">
    <location>
        <begin position="476"/>
        <end position="496"/>
    </location>
</feature>
<feature type="region of interest" description="Disordered" evidence="1">
    <location>
        <begin position="367"/>
        <end position="498"/>
    </location>
</feature>
<name>A0AAD2HKZ8_9AGAR</name>
<evidence type="ECO:0008006" key="6">
    <source>
        <dbReference type="Google" id="ProtNLM"/>
    </source>
</evidence>
<keyword evidence="2" id="KW-1133">Transmembrane helix</keyword>
<feature type="region of interest" description="Disordered" evidence="1">
    <location>
        <begin position="550"/>
        <end position="573"/>
    </location>
</feature>
<protein>
    <recommendedName>
        <fullName evidence="6">Transmembrane protein</fullName>
    </recommendedName>
</protein>
<dbReference type="Gene3D" id="2.60.120.260">
    <property type="entry name" value="Galactose-binding domain-like"/>
    <property type="match status" value="1"/>
</dbReference>
<keyword evidence="2" id="KW-0812">Transmembrane</keyword>
<feature type="compositionally biased region" description="Low complexity" evidence="1">
    <location>
        <begin position="297"/>
        <end position="312"/>
    </location>
</feature>
<feature type="region of interest" description="Disordered" evidence="1">
    <location>
        <begin position="270"/>
        <end position="312"/>
    </location>
</feature>
<dbReference type="AlphaFoldDB" id="A0AAD2HKZ8"/>
<evidence type="ECO:0000313" key="4">
    <source>
        <dbReference type="EMBL" id="CAK5277822.1"/>
    </source>
</evidence>
<reference evidence="4" key="1">
    <citation type="submission" date="2023-11" db="EMBL/GenBank/DDBJ databases">
        <authorList>
            <person name="De Vega J J."/>
            <person name="De Vega J J."/>
        </authorList>
    </citation>
    <scope>NUCLEOTIDE SEQUENCE</scope>
</reference>
<accession>A0AAD2HKZ8</accession>
<proteinExistence type="predicted"/>
<evidence type="ECO:0000313" key="5">
    <source>
        <dbReference type="Proteomes" id="UP001295794"/>
    </source>
</evidence>
<feature type="compositionally biased region" description="Low complexity" evidence="1">
    <location>
        <begin position="430"/>
        <end position="450"/>
    </location>
</feature>
<feature type="transmembrane region" description="Helical" evidence="2">
    <location>
        <begin position="320"/>
        <end position="344"/>
    </location>
</feature>
<keyword evidence="3" id="KW-0732">Signal</keyword>
<feature type="chain" id="PRO_5041962925" description="Transmembrane protein" evidence="3">
    <location>
        <begin position="32"/>
        <end position="599"/>
    </location>
</feature>
<feature type="compositionally biased region" description="Low complexity" evidence="1">
    <location>
        <begin position="270"/>
        <end position="282"/>
    </location>
</feature>
<sequence>MMRFASAPFALSSMWALLGILSLILFPLVSAGSTNITIDDSAATYLPVPTAGKKSVWFNQTSCAGCADVPNTSAAFDQTWSAALYLSTLGTPVSASISFSGTAVYVYFIVPNFAAGSGLASSVDTVFLLDGVQVGSFAHQSDGSGNFAYNTLVYQNASVPAGDHTLLMQTSGTQPAIMIFDYALSTKTTPDALTQSSPLPVTQASSTASQQEQRTQAVILSLSSVTTTTTTTADAQPSVLTTSSVGLSTSSTSSSTSSLLQSSTSSVPAFPSAPLPSTSAPTAAPPPFLITTGSGTPSALPDAPSPSPSSGGSTFLQDHLSVLISAAIGGVLLLVFLLICILIYRRNVRRKRAGHFRDTHDFGTISSFDLIPEQKDGPPMRPRRSDDGDLEPINAEYMYTHSPSPSLSGRALPIPPTSLSSPSRQHLLHSPAPSTSSYSSSSLASPSRRPVLPPSAPSPVVGGRSVAATQTKPGESSISSSSNSSPSAGPSNTSNPDLRIRIPAAASQLAIQNGTPRTGTEYSPVTRNGAPVPRKQAEYIRDVLAHPSRYSPADFPMSPDSVDDSPLGSTRTAVPVRHLDSGFRIGESMLDLPPEYAPT</sequence>
<evidence type="ECO:0000256" key="1">
    <source>
        <dbReference type="SAM" id="MobiDB-lite"/>
    </source>
</evidence>
<dbReference type="Proteomes" id="UP001295794">
    <property type="component" value="Unassembled WGS sequence"/>
</dbReference>
<dbReference type="EMBL" id="CAVNYO010000421">
    <property type="protein sequence ID" value="CAK5277822.1"/>
    <property type="molecule type" value="Genomic_DNA"/>
</dbReference>
<feature type="compositionally biased region" description="Polar residues" evidence="1">
    <location>
        <begin position="191"/>
        <end position="200"/>
    </location>
</feature>
<gene>
    <name evidence="4" type="ORF">MYCIT1_LOCUS26956</name>
</gene>
<organism evidence="4 5">
    <name type="scientific">Mycena citricolor</name>
    <dbReference type="NCBI Taxonomy" id="2018698"/>
    <lineage>
        <taxon>Eukaryota</taxon>
        <taxon>Fungi</taxon>
        <taxon>Dikarya</taxon>
        <taxon>Basidiomycota</taxon>
        <taxon>Agaricomycotina</taxon>
        <taxon>Agaricomycetes</taxon>
        <taxon>Agaricomycetidae</taxon>
        <taxon>Agaricales</taxon>
        <taxon>Marasmiineae</taxon>
        <taxon>Mycenaceae</taxon>
        <taxon>Mycena</taxon>
    </lineage>
</organism>
<feature type="compositionally biased region" description="Low complexity" evidence="1">
    <location>
        <begin position="202"/>
        <end position="213"/>
    </location>
</feature>
<comment type="caution">
    <text evidence="4">The sequence shown here is derived from an EMBL/GenBank/DDBJ whole genome shotgun (WGS) entry which is preliminary data.</text>
</comment>
<feature type="signal peptide" evidence="3">
    <location>
        <begin position="1"/>
        <end position="31"/>
    </location>
</feature>
<evidence type="ECO:0000256" key="3">
    <source>
        <dbReference type="SAM" id="SignalP"/>
    </source>
</evidence>